<dbReference type="Pfam" id="PF12230">
    <property type="entry name" value="PRP21_like_P"/>
    <property type="match status" value="1"/>
</dbReference>
<gene>
    <name evidence="10" type="ORF">WALSEDRAFT_62673</name>
</gene>
<dbReference type="PROSITE" id="PS50128">
    <property type="entry name" value="SURP"/>
    <property type="match status" value="2"/>
</dbReference>
<feature type="domain" description="SURP motif" evidence="9">
    <location>
        <begin position="26"/>
        <end position="70"/>
    </location>
</feature>
<evidence type="ECO:0000256" key="2">
    <source>
        <dbReference type="ARBA" id="ARBA00022664"/>
    </source>
</evidence>
<reference evidence="10 11" key="1">
    <citation type="journal article" date="2012" name="Fungal Genet. Biol.">
        <title>The genome of the xerotolerant mold Wallemia sebi reveals adaptations to osmotic stress and suggests cryptic sexual reproduction.</title>
        <authorList>
            <person name="Padamsee M."/>
            <person name="Kumar T.K.A."/>
            <person name="Riley R."/>
            <person name="Binder M."/>
            <person name="Boyd A."/>
            <person name="Calvo A.M."/>
            <person name="Furukawa K."/>
            <person name="Hesse C."/>
            <person name="Hohmann S."/>
            <person name="James T.Y."/>
            <person name="LaButti K."/>
            <person name="Lapidus A."/>
            <person name="Lindquist E."/>
            <person name="Lucas S."/>
            <person name="Miller K."/>
            <person name="Shantappa S."/>
            <person name="Grigoriev I.V."/>
            <person name="Hibbett D.S."/>
            <person name="McLaughlin D.J."/>
            <person name="Spatafora J.W."/>
            <person name="Aime M.C."/>
        </authorList>
    </citation>
    <scope>NUCLEOTIDE SEQUENCE [LARGE SCALE GENOMIC DNA]</scope>
    <source>
        <strain evidence="11">ATCC MYA-4683 / CBS 633.66</strain>
    </source>
</reference>
<organism evidence="10 11">
    <name type="scientific">Wallemia mellicola (strain ATCC MYA-4683 / CBS 633.66)</name>
    <name type="common">Wallemia sebi (CBS 633.66)</name>
    <dbReference type="NCBI Taxonomy" id="671144"/>
    <lineage>
        <taxon>Eukaryota</taxon>
        <taxon>Fungi</taxon>
        <taxon>Dikarya</taxon>
        <taxon>Basidiomycota</taxon>
        <taxon>Wallemiomycotina</taxon>
        <taxon>Wallemiomycetes</taxon>
        <taxon>Wallemiales</taxon>
        <taxon>Wallemiaceae</taxon>
        <taxon>Wallemia</taxon>
    </lineage>
</organism>
<feature type="compositionally biased region" description="Polar residues" evidence="7">
    <location>
        <begin position="311"/>
        <end position="329"/>
    </location>
</feature>
<evidence type="ECO:0000259" key="9">
    <source>
        <dbReference type="PROSITE" id="PS50128"/>
    </source>
</evidence>
<keyword evidence="11" id="KW-1185">Reference proteome</keyword>
<dbReference type="SUPFAM" id="SSF54236">
    <property type="entry name" value="Ubiquitin-like"/>
    <property type="match status" value="1"/>
</dbReference>
<evidence type="ECO:0000256" key="6">
    <source>
        <dbReference type="ARBA" id="ARBA00023242"/>
    </source>
</evidence>
<evidence type="ECO:0000256" key="1">
    <source>
        <dbReference type="ARBA" id="ARBA00004123"/>
    </source>
</evidence>
<feature type="domain" description="SURP motif" evidence="9">
    <location>
        <begin position="132"/>
        <end position="174"/>
    </location>
</feature>
<accession>I4YH62</accession>
<keyword evidence="3" id="KW-0747">Spliceosome</keyword>
<dbReference type="EMBL" id="JH668225">
    <property type="protein sequence ID" value="EIM23304.1"/>
    <property type="molecule type" value="Genomic_DNA"/>
</dbReference>
<evidence type="ECO:0000256" key="7">
    <source>
        <dbReference type="SAM" id="MobiDB-lite"/>
    </source>
</evidence>
<dbReference type="InterPro" id="IPR035967">
    <property type="entry name" value="SWAP/Surp_sf"/>
</dbReference>
<feature type="compositionally biased region" description="Pro residues" evidence="7">
    <location>
        <begin position="9"/>
        <end position="20"/>
    </location>
</feature>
<dbReference type="eggNOG" id="KOG0007">
    <property type="taxonomic scope" value="Eukaryota"/>
</dbReference>
<keyword evidence="5" id="KW-0508">mRNA splicing</keyword>
<feature type="region of interest" description="Disordered" evidence="7">
    <location>
        <begin position="1"/>
        <end position="20"/>
    </location>
</feature>
<comment type="subcellular location">
    <subcellularLocation>
        <location evidence="1">Nucleus</location>
    </subcellularLocation>
</comment>
<evidence type="ECO:0000256" key="3">
    <source>
        <dbReference type="ARBA" id="ARBA00022728"/>
    </source>
</evidence>
<protein>
    <recommendedName>
        <fullName evidence="12">Surp module</fullName>
    </recommendedName>
</protein>
<dbReference type="InterPro" id="IPR000061">
    <property type="entry name" value="Surp"/>
</dbReference>
<dbReference type="STRING" id="671144.I4YH62"/>
<dbReference type="KEGG" id="wse:WALSEDRAFT_62673"/>
<dbReference type="Proteomes" id="UP000005242">
    <property type="component" value="Unassembled WGS sequence"/>
</dbReference>
<dbReference type="SUPFAM" id="SSF109905">
    <property type="entry name" value="Surp module (SWAP domain)"/>
    <property type="match status" value="2"/>
</dbReference>
<keyword evidence="6" id="KW-0539">Nucleus</keyword>
<sequence>MDGNRSTPKIPPPEGMIYPPPDIRSIVDKTANYVANSPHGPLLEEKIREKERANAKFAFLNSADAYHGYYRWKSERIKAGDKEDIFTKSTLSTPSISQTPSFMPSKPIPKEPIGHEFTIEIPDNALAIDLDIIRLTALFTARRGKSFISMLGGRENRNPQFDFLRPNHSLFGLFNNFVEQYLKVIKGTSAPLDEEFDKLSLSQKKSKLVDNAKSRSEWEAYKREGLKKREQESEKETLAFQSIDWQDFVVCETIEITETDKVLELPKPLSIKEVRNLAMAQKRMTSLLEEEVVTNPNTGAQDVDVVMEAKQPQSNTEQSLSQPSATPAVSNAPEGMKIKTNYVPKSQKQQQQIPQGYSRSPISGALVPNEEFANHLRIELLDPKWQENKEYAESRRQASVLLQQGADVASSLKNLAQGRTDIFGQDMEKAEQRKREAEAAAQEVKRKKEAGVWDGHTASAETVAQRYQAQATSEVQAERINQTLGINQPQQATTAGPQVNSYGDVYDPSGVSFSAAPSGPSAPKFHMPNTGNVRTAEQAEIEPFSNPSKRLKVQKLPEGQYYTEDEWLSYHPDGYVSLTVKLPVDTNNPEWGLDGSVIKLSPTPLTSISGVIREYISEALEAKNGEGKRGPPIGRMRLDFGNITLSNSKSVASYNLDDGDQIKLLVRQGKK</sequence>
<feature type="region of interest" description="Disordered" evidence="7">
    <location>
        <begin position="309"/>
        <end position="364"/>
    </location>
</feature>
<dbReference type="FunCoup" id="I4YH62">
    <property type="interactions" value="705"/>
</dbReference>
<dbReference type="Pfam" id="PF01805">
    <property type="entry name" value="Surp"/>
    <property type="match status" value="2"/>
</dbReference>
<dbReference type="FunFam" id="1.10.10.790:FF:000002">
    <property type="entry name" value="Splicing factor 3A subunit 1"/>
    <property type="match status" value="1"/>
</dbReference>
<feature type="compositionally biased region" description="Low complexity" evidence="7">
    <location>
        <begin position="344"/>
        <end position="355"/>
    </location>
</feature>
<evidence type="ECO:0000313" key="11">
    <source>
        <dbReference type="Proteomes" id="UP000005242"/>
    </source>
</evidence>
<dbReference type="GO" id="GO:0071004">
    <property type="term" value="C:U2-type prespliceosome"/>
    <property type="evidence" value="ECO:0007669"/>
    <property type="project" value="TreeGrafter"/>
</dbReference>
<dbReference type="OMA" id="VKYQEQQ"/>
<dbReference type="InterPro" id="IPR022030">
    <property type="entry name" value="SF3A1_dom"/>
</dbReference>
<proteinExistence type="predicted"/>
<dbReference type="Gene3D" id="3.10.20.90">
    <property type="entry name" value="Phosphatidylinositol 3-kinase Catalytic Subunit, Chain A, domain 1"/>
    <property type="match status" value="1"/>
</dbReference>
<dbReference type="PANTHER" id="PTHR15316">
    <property type="entry name" value="SPLICEOSOME ASSOCIATED PROTEIN 114/SWAP SPLICING FACTOR-RELATED"/>
    <property type="match status" value="1"/>
</dbReference>
<evidence type="ECO:0000259" key="8">
    <source>
        <dbReference type="PROSITE" id="PS50053"/>
    </source>
</evidence>
<dbReference type="GO" id="GO:0071013">
    <property type="term" value="C:catalytic step 2 spliceosome"/>
    <property type="evidence" value="ECO:0007669"/>
    <property type="project" value="TreeGrafter"/>
</dbReference>
<keyword evidence="4" id="KW-0677">Repeat</keyword>
<dbReference type="PROSITE" id="PS50053">
    <property type="entry name" value="UBIQUITIN_2"/>
    <property type="match status" value="1"/>
</dbReference>
<dbReference type="GO" id="GO:0003723">
    <property type="term" value="F:RNA binding"/>
    <property type="evidence" value="ECO:0007669"/>
    <property type="project" value="InterPro"/>
</dbReference>
<evidence type="ECO:0008006" key="12">
    <source>
        <dbReference type="Google" id="ProtNLM"/>
    </source>
</evidence>
<dbReference type="HOGENOM" id="CLU_013259_1_0_1"/>
<dbReference type="InterPro" id="IPR045146">
    <property type="entry name" value="SF3A1"/>
</dbReference>
<evidence type="ECO:0000313" key="10">
    <source>
        <dbReference type="EMBL" id="EIM23304.1"/>
    </source>
</evidence>
<dbReference type="InParanoid" id="I4YH62"/>
<name>I4YH62_WALMC</name>
<dbReference type="OrthoDB" id="447637at2759"/>
<feature type="domain" description="Ubiquitin-like" evidence="8">
    <location>
        <begin position="612"/>
        <end position="668"/>
    </location>
</feature>
<dbReference type="SMART" id="SM00648">
    <property type="entry name" value="SWAP"/>
    <property type="match status" value="2"/>
</dbReference>
<dbReference type="FunFam" id="1.10.10.790:FF:000001">
    <property type="entry name" value="Splicing factor 3a, subunit 1"/>
    <property type="match status" value="1"/>
</dbReference>
<evidence type="ECO:0000256" key="4">
    <source>
        <dbReference type="ARBA" id="ARBA00022737"/>
    </source>
</evidence>
<dbReference type="RefSeq" id="XP_006956691.1">
    <property type="nucleotide sequence ID" value="XM_006956629.1"/>
</dbReference>
<dbReference type="Gene3D" id="1.10.10.790">
    <property type="entry name" value="Surp module"/>
    <property type="match status" value="2"/>
</dbReference>
<dbReference type="GO" id="GO:0005686">
    <property type="term" value="C:U2 snRNP"/>
    <property type="evidence" value="ECO:0007669"/>
    <property type="project" value="TreeGrafter"/>
</dbReference>
<keyword evidence="2" id="KW-0507">mRNA processing</keyword>
<dbReference type="GeneID" id="18474776"/>
<dbReference type="AlphaFoldDB" id="I4YH62"/>
<dbReference type="GO" id="GO:0000381">
    <property type="term" value="P:regulation of alternative mRNA splicing, via spliceosome"/>
    <property type="evidence" value="ECO:0007669"/>
    <property type="project" value="TreeGrafter"/>
</dbReference>
<dbReference type="GO" id="GO:0045292">
    <property type="term" value="P:mRNA cis splicing, via spliceosome"/>
    <property type="evidence" value="ECO:0007669"/>
    <property type="project" value="InterPro"/>
</dbReference>
<dbReference type="PANTHER" id="PTHR15316:SF1">
    <property type="entry name" value="SPLICING FACTOR 3A SUBUNIT 1"/>
    <property type="match status" value="1"/>
</dbReference>
<dbReference type="InterPro" id="IPR029071">
    <property type="entry name" value="Ubiquitin-like_domsf"/>
</dbReference>
<dbReference type="InterPro" id="IPR000626">
    <property type="entry name" value="Ubiquitin-like_dom"/>
</dbReference>
<evidence type="ECO:0000256" key="5">
    <source>
        <dbReference type="ARBA" id="ARBA00023187"/>
    </source>
</evidence>